<evidence type="ECO:0000313" key="2">
    <source>
        <dbReference type="Proteomes" id="UP000887565"/>
    </source>
</evidence>
<dbReference type="WBParaSite" id="nRc.2.0.1.t10478-RA">
    <property type="protein sequence ID" value="nRc.2.0.1.t10478-RA"/>
    <property type="gene ID" value="nRc.2.0.1.g10478"/>
</dbReference>
<feature type="compositionally biased region" description="Basic residues" evidence="1">
    <location>
        <begin position="120"/>
        <end position="129"/>
    </location>
</feature>
<dbReference type="AlphaFoldDB" id="A0A915I9N7"/>
<keyword evidence="2" id="KW-1185">Reference proteome</keyword>
<dbReference type="Proteomes" id="UP000887565">
    <property type="component" value="Unplaced"/>
</dbReference>
<feature type="region of interest" description="Disordered" evidence="1">
    <location>
        <begin position="215"/>
        <end position="273"/>
    </location>
</feature>
<evidence type="ECO:0000313" key="3">
    <source>
        <dbReference type="WBParaSite" id="nRc.2.0.1.t10478-RA"/>
    </source>
</evidence>
<organism evidence="2 3">
    <name type="scientific">Romanomermis culicivorax</name>
    <name type="common">Nematode worm</name>
    <dbReference type="NCBI Taxonomy" id="13658"/>
    <lineage>
        <taxon>Eukaryota</taxon>
        <taxon>Metazoa</taxon>
        <taxon>Ecdysozoa</taxon>
        <taxon>Nematoda</taxon>
        <taxon>Enoplea</taxon>
        <taxon>Dorylaimia</taxon>
        <taxon>Mermithida</taxon>
        <taxon>Mermithoidea</taxon>
        <taxon>Mermithidae</taxon>
        <taxon>Romanomermis</taxon>
    </lineage>
</organism>
<accession>A0A915I9N7</accession>
<reference evidence="3" key="1">
    <citation type="submission" date="2022-11" db="UniProtKB">
        <authorList>
            <consortium name="WormBaseParasite"/>
        </authorList>
    </citation>
    <scope>IDENTIFICATION</scope>
</reference>
<feature type="region of interest" description="Disordered" evidence="1">
    <location>
        <begin position="109"/>
        <end position="160"/>
    </location>
</feature>
<sequence length="328" mass="35587">MLNGCKTVCLSNILQPCIFVLFALKMTNLAYDSVPLAVLIVLGLAVTCKSAPNFRQNICRRFPSLDYCRTATVTSAVTAAPSIISRRGFLQSKQNEAVPGNEIDAVEESGEDYAQENRAKSKVKKRCRAAPRGENVPVQPPTPLIPAPTPGRPSAPLTPGRPASSFVPVQTFPMPNIPPSFAQPQPQPIPTGLRQPASGYSTLDPIFTATYPPIPTPTAGLPPLPAPPTAFGQPMPSPDQNEDEIFKDKPAPAPTAAKETDEDADDPSTMSGDRLKIYCKNNRQEFKNSCVAKIAKKTFCKRYNKYCSKRFAPSTDYVPVQFGFSMNV</sequence>
<name>A0A915I9N7_ROMCU</name>
<proteinExistence type="predicted"/>
<feature type="compositionally biased region" description="Pro residues" evidence="1">
    <location>
        <begin position="215"/>
        <end position="228"/>
    </location>
</feature>
<protein>
    <submittedName>
        <fullName evidence="3">Uncharacterized protein</fullName>
    </submittedName>
</protein>
<feature type="compositionally biased region" description="Pro residues" evidence="1">
    <location>
        <begin position="138"/>
        <end position="153"/>
    </location>
</feature>
<evidence type="ECO:0000256" key="1">
    <source>
        <dbReference type="SAM" id="MobiDB-lite"/>
    </source>
</evidence>